<dbReference type="EMBL" id="LLZZ01000114">
    <property type="protein sequence ID" value="KTB05161.1"/>
    <property type="molecule type" value="Genomic_DNA"/>
</dbReference>
<feature type="compositionally biased region" description="Low complexity" evidence="1">
    <location>
        <begin position="197"/>
        <end position="216"/>
    </location>
</feature>
<dbReference type="VEuPathDB" id="FungiDB:GVI51_I09273"/>
<dbReference type="OMA" id="WSQVGFQ"/>
<dbReference type="InterPro" id="IPR013745">
    <property type="entry name" value="Bit61/PRR5"/>
</dbReference>
<dbReference type="VEuPathDB" id="FungiDB:CAGL0I09416g"/>
<evidence type="ECO:0000313" key="2">
    <source>
        <dbReference type="EMBL" id="KTB05161.1"/>
    </source>
</evidence>
<dbReference type="PhylomeDB" id="A0A0W0ELS1"/>
<protein>
    <submittedName>
        <fullName evidence="2">Putative target of rapamycin complex 2 subunit BIT2</fullName>
    </submittedName>
</protein>
<dbReference type="VEuPathDB" id="FungiDB:GWK60_I04917"/>
<feature type="compositionally biased region" description="Polar residues" evidence="1">
    <location>
        <begin position="29"/>
        <end position="69"/>
    </location>
</feature>
<evidence type="ECO:0000313" key="3">
    <source>
        <dbReference type="Proteomes" id="UP000054886"/>
    </source>
</evidence>
<proteinExistence type="predicted"/>
<accession>A0A0W0ELS1</accession>
<comment type="caution">
    <text evidence="2">The sequence shown here is derived from an EMBL/GenBank/DDBJ whole genome shotgun (WGS) entry which is preliminary data.</text>
</comment>
<name>A0A0W0ELS1_CANGB</name>
<dbReference type="GO" id="GO:0031932">
    <property type="term" value="C:TORC2 complex"/>
    <property type="evidence" value="ECO:0007669"/>
    <property type="project" value="EnsemblFungi"/>
</dbReference>
<dbReference type="Pfam" id="PF08539">
    <property type="entry name" value="HbrB"/>
    <property type="match status" value="1"/>
</dbReference>
<dbReference type="AlphaFoldDB" id="A0A0W0ELS1"/>
<sequence>MQDTQSDQKSNETKHLGSGRFSRYGIGGLSSTASFQSVRNRATSSVSRDSQLSEPHSNVSRVYNVSSDIVPQALTHPDEESNAKGKLSGNTEIGSAPRWSQVGFQSIFQGNSNSIKRRDSNDSFSEEIKFQKLRNAASVDTFDYRNDDSKITEEEPYQDSLFSGHSGKSKEKRRISLFSNNRDNNNALLKAERKSGLFKTKSNKSSSSLNTQLLKSPDSTKTKSNPFRKIANKLLSTKNHRAIGNDDLEAAQNSFSKFLHSSYGKHRASSQFIHSAAGGLMDSSRSVHSFSPSVANLPNDAPMSINISNDMVDSANVAMLHDLLKNLPSLEANYKNFTTQELHILAGNVWGIYCGVIIELFKMQRVWQLPAKIEDINRILDFYITIKTESKAAVSHKKFLTEIEEFLTTSLYIFENQIVFNYSNEETMNTALKRVGVIWQVFYQQVYFDVISVLLPIERITKKFSRYSSTNQDERKHSYLTIDYMLLKCFRDSVILPYYQNFIHSNDGARKSFQQYIFNEEEESGVTERDKLTLLQCFGILETIQGNDRSQIIIDELLEGVRMSI</sequence>
<feature type="region of interest" description="Disordered" evidence="1">
    <location>
        <begin position="193"/>
        <end position="226"/>
    </location>
</feature>
<organism evidence="2 3">
    <name type="scientific">Candida glabrata</name>
    <name type="common">Yeast</name>
    <name type="synonym">Torulopsis glabrata</name>
    <dbReference type="NCBI Taxonomy" id="5478"/>
    <lineage>
        <taxon>Eukaryota</taxon>
        <taxon>Fungi</taxon>
        <taxon>Dikarya</taxon>
        <taxon>Ascomycota</taxon>
        <taxon>Saccharomycotina</taxon>
        <taxon>Saccharomycetes</taxon>
        <taxon>Saccharomycetales</taxon>
        <taxon>Saccharomycetaceae</taxon>
        <taxon>Nakaseomyces</taxon>
    </lineage>
</organism>
<dbReference type="Proteomes" id="UP000054886">
    <property type="component" value="Unassembled WGS sequence"/>
</dbReference>
<gene>
    <name evidence="2" type="ORF">AO440_002739</name>
</gene>
<evidence type="ECO:0000256" key="1">
    <source>
        <dbReference type="SAM" id="MobiDB-lite"/>
    </source>
</evidence>
<reference evidence="2 3" key="1">
    <citation type="submission" date="2015-10" db="EMBL/GenBank/DDBJ databases">
        <title>Draft genomes sequences of Candida glabrata isolates 1A, 1B, 2A, 2B, 3A and 3B.</title>
        <authorList>
            <person name="Haavelsrud O.E."/>
            <person name="Gaustad P."/>
        </authorList>
    </citation>
    <scope>NUCLEOTIDE SEQUENCE [LARGE SCALE GENOMIC DNA]</scope>
    <source>
        <strain evidence="2">910700640</strain>
    </source>
</reference>
<dbReference type="VEuPathDB" id="FungiDB:B1J91_I09416g"/>
<dbReference type="OrthoDB" id="2290221at2759"/>
<feature type="region of interest" description="Disordered" evidence="1">
    <location>
        <begin position="1"/>
        <end position="96"/>
    </location>
</feature>